<dbReference type="STRING" id="74557.A0A1V9YSG0"/>
<dbReference type="CDD" id="cd18579">
    <property type="entry name" value="ABC_6TM_ABCC_D1"/>
    <property type="match status" value="1"/>
</dbReference>
<dbReference type="Proteomes" id="UP000243217">
    <property type="component" value="Unassembled WGS sequence"/>
</dbReference>
<dbReference type="PANTHER" id="PTHR24223">
    <property type="entry name" value="ATP-BINDING CASSETTE SUB-FAMILY C"/>
    <property type="match status" value="1"/>
</dbReference>
<feature type="transmembrane region" description="Helical" evidence="9">
    <location>
        <begin position="359"/>
        <end position="379"/>
    </location>
</feature>
<evidence type="ECO:0000256" key="7">
    <source>
        <dbReference type="ARBA" id="ARBA00022989"/>
    </source>
</evidence>
<keyword evidence="4" id="KW-0677">Repeat</keyword>
<comment type="caution">
    <text evidence="11">The sequence shown here is derived from an EMBL/GenBank/DDBJ whole genome shotgun (WGS) entry which is preliminary data.</text>
</comment>
<evidence type="ECO:0000256" key="3">
    <source>
        <dbReference type="ARBA" id="ARBA00022692"/>
    </source>
</evidence>
<dbReference type="InterPro" id="IPR044746">
    <property type="entry name" value="ABCC_6TM_D1"/>
</dbReference>
<name>A0A1V9YSG0_9STRA</name>
<evidence type="ECO:0000256" key="9">
    <source>
        <dbReference type="SAM" id="Phobius"/>
    </source>
</evidence>
<dbReference type="Pfam" id="PF00664">
    <property type="entry name" value="ABC_membrane"/>
    <property type="match status" value="1"/>
</dbReference>
<dbReference type="InterPro" id="IPR036640">
    <property type="entry name" value="ABC1_TM_sf"/>
</dbReference>
<feature type="transmembrane region" description="Helical" evidence="9">
    <location>
        <begin position="209"/>
        <end position="233"/>
    </location>
</feature>
<dbReference type="SUPFAM" id="SSF90123">
    <property type="entry name" value="ABC transporter transmembrane region"/>
    <property type="match status" value="1"/>
</dbReference>
<dbReference type="EMBL" id="JNBS01003076">
    <property type="protein sequence ID" value="OQR88658.1"/>
    <property type="molecule type" value="Genomic_DNA"/>
</dbReference>
<keyword evidence="12" id="KW-1185">Reference proteome</keyword>
<evidence type="ECO:0000256" key="4">
    <source>
        <dbReference type="ARBA" id="ARBA00022737"/>
    </source>
</evidence>
<feature type="transmembrane region" description="Helical" evidence="9">
    <location>
        <begin position="323"/>
        <end position="347"/>
    </location>
</feature>
<evidence type="ECO:0000256" key="5">
    <source>
        <dbReference type="ARBA" id="ARBA00022741"/>
    </source>
</evidence>
<organism evidence="11 12">
    <name type="scientific">Thraustotheca clavata</name>
    <dbReference type="NCBI Taxonomy" id="74557"/>
    <lineage>
        <taxon>Eukaryota</taxon>
        <taxon>Sar</taxon>
        <taxon>Stramenopiles</taxon>
        <taxon>Oomycota</taxon>
        <taxon>Saprolegniomycetes</taxon>
        <taxon>Saprolegniales</taxon>
        <taxon>Achlyaceae</taxon>
        <taxon>Thraustotheca</taxon>
    </lineage>
</organism>
<dbReference type="GO" id="GO:0016020">
    <property type="term" value="C:membrane"/>
    <property type="evidence" value="ECO:0007669"/>
    <property type="project" value="InterPro"/>
</dbReference>
<dbReference type="AlphaFoldDB" id="A0A1V9YSG0"/>
<dbReference type="Gene3D" id="1.20.1560.10">
    <property type="entry name" value="ABC transporter type 1, transmembrane domain"/>
    <property type="match status" value="1"/>
</dbReference>
<keyword evidence="5" id="KW-0547">Nucleotide-binding</keyword>
<dbReference type="OrthoDB" id="77998at2759"/>
<keyword evidence="3 9" id="KW-0812">Transmembrane</keyword>
<reference evidence="11 12" key="1">
    <citation type="journal article" date="2014" name="Genome Biol. Evol.">
        <title>The secreted proteins of Achlya hypogyna and Thraustotheca clavata identify the ancestral oomycete secretome and reveal gene acquisitions by horizontal gene transfer.</title>
        <authorList>
            <person name="Misner I."/>
            <person name="Blouin N."/>
            <person name="Leonard G."/>
            <person name="Richards T.A."/>
            <person name="Lane C.E."/>
        </authorList>
    </citation>
    <scope>NUCLEOTIDE SEQUENCE [LARGE SCALE GENOMIC DNA]</scope>
    <source>
        <strain evidence="11 12">ATCC 34112</strain>
    </source>
</reference>
<dbReference type="PANTHER" id="PTHR24223:SF443">
    <property type="entry name" value="MULTIDRUG-RESISTANCE LIKE PROTEIN 1, ISOFORM I"/>
    <property type="match status" value="1"/>
</dbReference>
<accession>A0A1V9YSG0</accession>
<dbReference type="InterPro" id="IPR027417">
    <property type="entry name" value="P-loop_NTPase"/>
</dbReference>
<dbReference type="InterPro" id="IPR011527">
    <property type="entry name" value="ABC1_TM_dom"/>
</dbReference>
<feature type="transmembrane region" description="Helical" evidence="9">
    <location>
        <begin position="239"/>
        <end position="259"/>
    </location>
</feature>
<evidence type="ECO:0000313" key="11">
    <source>
        <dbReference type="EMBL" id="OQR88658.1"/>
    </source>
</evidence>
<sequence>MEAYVSLQSPRNEKLREVNPRENANWFSIFTLSWLNSLIKKGAKAPLQENDTWPLPTHDTAATLHAKFEKHWEVEKDKPTPKLHVALWHTFKGQIIWGLSLYIIYAGIMLLQPIMIQSTLQYLAEDPVVHTSLHILNGYVLATLLTLLSFISVTIIDFAQYCNTHTGCNAKSIVIDMVFMKTLKLSGYAKQEMSTGEVVTMASVDAERVFMGFTFGYWTIVGPLMLLATYIMIGNQLGVVVGVTGGGIMLIFLIMGFVSGRKVGEVRRKLLGVQANRVKLTNEILQGIRVVKLYAWEVSLQEQLASIRNEELRLLKLYQTRRTFNTVVLFIAPVVSLAVCLLVFVALGNDLTVPIAFTALAYVNIARSPCMVFSTAVMMTSEMVASCQRVSKFLCADEVKALGAAEGPAQVNISHASFSWDAPTAVSKLPALTLKNINFQLEPGSLTIVVGPVGSGKSSLV</sequence>
<feature type="domain" description="ABC transmembrane type-1" evidence="10">
    <location>
        <begin position="96"/>
        <end position="382"/>
    </location>
</feature>
<evidence type="ECO:0000256" key="1">
    <source>
        <dbReference type="ARBA" id="ARBA00004127"/>
    </source>
</evidence>
<keyword evidence="6" id="KW-0067">ATP-binding</keyword>
<proteinExistence type="predicted"/>
<evidence type="ECO:0000259" key="10">
    <source>
        <dbReference type="PROSITE" id="PS50929"/>
    </source>
</evidence>
<keyword evidence="2" id="KW-0813">Transport</keyword>
<feature type="transmembrane region" description="Helical" evidence="9">
    <location>
        <begin position="136"/>
        <end position="156"/>
    </location>
</feature>
<dbReference type="PROSITE" id="PS50929">
    <property type="entry name" value="ABC_TM1F"/>
    <property type="match status" value="1"/>
</dbReference>
<dbReference type="Gene3D" id="3.40.50.300">
    <property type="entry name" value="P-loop containing nucleotide triphosphate hydrolases"/>
    <property type="match status" value="1"/>
</dbReference>
<keyword evidence="7 9" id="KW-1133">Transmembrane helix</keyword>
<dbReference type="GO" id="GO:0012505">
    <property type="term" value="C:endomembrane system"/>
    <property type="evidence" value="ECO:0007669"/>
    <property type="project" value="UniProtKB-SubCell"/>
</dbReference>
<dbReference type="GO" id="GO:0140359">
    <property type="term" value="F:ABC-type transporter activity"/>
    <property type="evidence" value="ECO:0007669"/>
    <property type="project" value="InterPro"/>
</dbReference>
<evidence type="ECO:0000313" key="12">
    <source>
        <dbReference type="Proteomes" id="UP000243217"/>
    </source>
</evidence>
<gene>
    <name evidence="11" type="ORF">THRCLA_10176</name>
</gene>
<protein>
    <submittedName>
        <fullName evidence="11">Canalicular multispecific organic anion transporter</fullName>
    </submittedName>
</protein>
<evidence type="ECO:0000256" key="2">
    <source>
        <dbReference type="ARBA" id="ARBA00022448"/>
    </source>
</evidence>
<dbReference type="GO" id="GO:0005524">
    <property type="term" value="F:ATP binding"/>
    <property type="evidence" value="ECO:0007669"/>
    <property type="project" value="UniProtKB-KW"/>
</dbReference>
<dbReference type="SUPFAM" id="SSF52540">
    <property type="entry name" value="P-loop containing nucleoside triphosphate hydrolases"/>
    <property type="match status" value="1"/>
</dbReference>
<evidence type="ECO:0000256" key="6">
    <source>
        <dbReference type="ARBA" id="ARBA00022840"/>
    </source>
</evidence>
<evidence type="ECO:0000256" key="8">
    <source>
        <dbReference type="ARBA" id="ARBA00023136"/>
    </source>
</evidence>
<keyword evidence="8 9" id="KW-0472">Membrane</keyword>
<comment type="subcellular location">
    <subcellularLocation>
        <location evidence="1">Endomembrane system</location>
        <topology evidence="1">Multi-pass membrane protein</topology>
    </subcellularLocation>
</comment>
<feature type="non-terminal residue" evidence="11">
    <location>
        <position position="461"/>
    </location>
</feature>
<feature type="transmembrane region" description="Helical" evidence="9">
    <location>
        <begin position="95"/>
        <end position="116"/>
    </location>
</feature>
<dbReference type="InterPro" id="IPR050173">
    <property type="entry name" value="ABC_transporter_C-like"/>
</dbReference>